<gene>
    <name evidence="2" type="ORF">DXV75_03820</name>
</gene>
<organism evidence="2 3">
    <name type="scientific">Alteromonas aestuariivivens</name>
    <dbReference type="NCBI Taxonomy" id="1938339"/>
    <lineage>
        <taxon>Bacteria</taxon>
        <taxon>Pseudomonadati</taxon>
        <taxon>Pseudomonadota</taxon>
        <taxon>Gammaproteobacteria</taxon>
        <taxon>Alteromonadales</taxon>
        <taxon>Alteromonadaceae</taxon>
        <taxon>Alteromonas/Salinimonas group</taxon>
        <taxon>Alteromonas</taxon>
    </lineage>
</organism>
<dbReference type="OrthoDB" id="8893883at2"/>
<evidence type="ECO:0000256" key="1">
    <source>
        <dbReference type="SAM" id="SignalP"/>
    </source>
</evidence>
<reference evidence="3" key="1">
    <citation type="submission" date="2018-08" db="EMBL/GenBank/DDBJ databases">
        <authorList>
            <person name="Zhang J."/>
            <person name="Du Z.-J."/>
        </authorList>
    </citation>
    <scope>NUCLEOTIDE SEQUENCE [LARGE SCALE GENOMIC DNA]</scope>
    <source>
        <strain evidence="3">KCTC 52655</strain>
    </source>
</reference>
<dbReference type="InterPro" id="IPR014547">
    <property type="entry name" value="UCP028477"/>
</dbReference>
<keyword evidence="3" id="KW-1185">Reference proteome</keyword>
<sequence length="269" mass="29979">MQKLRFVVFVLLVSVTGVSFAGSEQPREAIYTPERIAGFSKQVERYLAEQGAYAVLLGRMGRSASEMPEGIRFTHTAIALYSTIKLDDGRTAKGYAIHNLYQESGAPGKSKLVTDYPVDFFWSAQALEAGIVIPSREIQARLLALYASDTPVKLHNPDYSVIANPNDLRFQNCTEYTLDLLNAAIYDTNDRERLKRNTRAYFHAQPVKISRIKLALGSWLDDSVTTRDHDGKVETATLTTLARYLETFGLLDKAVIVSEQGQVSNLLPI</sequence>
<evidence type="ECO:0000313" key="3">
    <source>
        <dbReference type="Proteomes" id="UP000256561"/>
    </source>
</evidence>
<evidence type="ECO:0000313" key="2">
    <source>
        <dbReference type="EMBL" id="RDV28228.1"/>
    </source>
</evidence>
<feature type="signal peptide" evidence="1">
    <location>
        <begin position="1"/>
        <end position="21"/>
    </location>
</feature>
<name>A0A3D8MCJ7_9ALTE</name>
<protein>
    <submittedName>
        <fullName evidence="2">DUF2145 domain-containing protein</fullName>
    </submittedName>
</protein>
<feature type="chain" id="PRO_5017541745" evidence="1">
    <location>
        <begin position="22"/>
        <end position="269"/>
    </location>
</feature>
<accession>A0A3D8MCJ7</accession>
<proteinExistence type="predicted"/>
<dbReference type="RefSeq" id="WP_115592186.1">
    <property type="nucleotide sequence ID" value="NZ_QRHA01000002.1"/>
</dbReference>
<keyword evidence="1" id="KW-0732">Signal</keyword>
<comment type="caution">
    <text evidence="2">The sequence shown here is derived from an EMBL/GenBank/DDBJ whole genome shotgun (WGS) entry which is preliminary data.</text>
</comment>
<dbReference type="Pfam" id="PF09916">
    <property type="entry name" value="DUF2145"/>
    <property type="match status" value="1"/>
</dbReference>
<dbReference type="Proteomes" id="UP000256561">
    <property type="component" value="Unassembled WGS sequence"/>
</dbReference>
<dbReference type="EMBL" id="QRHA01000002">
    <property type="protein sequence ID" value="RDV28228.1"/>
    <property type="molecule type" value="Genomic_DNA"/>
</dbReference>
<dbReference type="AlphaFoldDB" id="A0A3D8MCJ7"/>